<keyword evidence="8 14" id="KW-0863">Zinc-finger</keyword>
<reference evidence="18 19" key="1">
    <citation type="submission" date="2024-01" db="EMBL/GenBank/DDBJ databases">
        <title>The genomes of 5 underutilized Papilionoideae crops provide insights into root nodulation and disease resistanc.</title>
        <authorList>
            <person name="Jiang F."/>
        </authorList>
    </citation>
    <scope>NUCLEOTIDE SEQUENCE [LARGE SCALE GENOMIC DNA]</scope>
    <source>
        <strain evidence="18">JINMINGXINNONG_FW02</strain>
        <tissue evidence="18">Leaves</tissue>
    </source>
</reference>
<keyword evidence="16" id="KW-0732">Signal</keyword>
<comment type="subcellular location">
    <subcellularLocation>
        <location evidence="2">Membrane</location>
        <topology evidence="2">Single-pass membrane protein</topology>
    </subcellularLocation>
</comment>
<evidence type="ECO:0000256" key="2">
    <source>
        <dbReference type="ARBA" id="ARBA00004167"/>
    </source>
</evidence>
<protein>
    <recommendedName>
        <fullName evidence="4">RING-type E3 ubiquitin transferase</fullName>
        <ecNumber evidence="4">2.3.2.27</ecNumber>
    </recommendedName>
</protein>
<evidence type="ECO:0000256" key="8">
    <source>
        <dbReference type="ARBA" id="ARBA00022771"/>
    </source>
</evidence>
<keyword evidence="11 15" id="KW-1133">Transmembrane helix</keyword>
<evidence type="ECO:0000256" key="16">
    <source>
        <dbReference type="SAM" id="SignalP"/>
    </source>
</evidence>
<evidence type="ECO:0000256" key="1">
    <source>
        <dbReference type="ARBA" id="ARBA00000900"/>
    </source>
</evidence>
<dbReference type="EMBL" id="JAYMYR010000008">
    <property type="protein sequence ID" value="KAK7346113.1"/>
    <property type="molecule type" value="Genomic_DNA"/>
</dbReference>
<evidence type="ECO:0000313" key="19">
    <source>
        <dbReference type="Proteomes" id="UP001374584"/>
    </source>
</evidence>
<keyword evidence="9" id="KW-0833">Ubl conjugation pathway</keyword>
<accession>A0AAN9QWW5</accession>
<evidence type="ECO:0000256" key="7">
    <source>
        <dbReference type="ARBA" id="ARBA00022723"/>
    </source>
</evidence>
<feature type="chain" id="PRO_5042874617" description="RING-type E3 ubiquitin transferase" evidence="16">
    <location>
        <begin position="23"/>
        <end position="383"/>
    </location>
</feature>
<gene>
    <name evidence="18" type="ORF">VNO80_20628</name>
</gene>
<dbReference type="InterPro" id="IPR001841">
    <property type="entry name" value="Znf_RING"/>
</dbReference>
<evidence type="ECO:0000256" key="14">
    <source>
        <dbReference type="PROSITE-ProRule" id="PRU00175"/>
    </source>
</evidence>
<dbReference type="GO" id="GO:0061630">
    <property type="term" value="F:ubiquitin protein ligase activity"/>
    <property type="evidence" value="ECO:0007669"/>
    <property type="project" value="UniProtKB-EC"/>
</dbReference>
<sequence>MFAGVFTFLNTLVLCCLNVATASLYLHQRYPYLACFQTPLIHANNQEHKVRNKPLSGKLNHRKPPLPLLLRAMSSVGYDPAPAAPPYNTPPALIAFTLGVLVVCFVAFSIVYLCKYCFASVIQTWTFQRTASGSLIRLTPHRSPPRGLDPSLLQVFPTFSYSSVKDLRKDQKYSLECAICLVEFEDDNMLRLLTLCCHVFHQDCIDLWLCSHKTCPVCRRELDSPPDQTLKPGNVVVSSTSGELRIDVREEGLDCGHERACDGNQIQEQHQQLEQHQQHEKQRGRGQELEVVDEHVRSHSTGHSIVMIRGEGADEGKDDEKYTLRLPEHVLRVRHNNKHNCTRSCASFKDITKLDAPAPCSNCGFVQPQSPSFFSSPTHTQKS</sequence>
<feature type="signal peptide" evidence="16">
    <location>
        <begin position="1"/>
        <end position="22"/>
    </location>
</feature>
<evidence type="ECO:0000313" key="18">
    <source>
        <dbReference type="EMBL" id="KAK7346113.1"/>
    </source>
</evidence>
<comment type="pathway">
    <text evidence="3">Protein modification; protein ubiquitination.</text>
</comment>
<keyword evidence="5" id="KW-0808">Transferase</keyword>
<dbReference type="GO" id="GO:0008270">
    <property type="term" value="F:zinc ion binding"/>
    <property type="evidence" value="ECO:0007669"/>
    <property type="project" value="UniProtKB-KW"/>
</dbReference>
<keyword evidence="7" id="KW-0479">Metal-binding</keyword>
<dbReference type="SMART" id="SM00184">
    <property type="entry name" value="RING"/>
    <property type="match status" value="1"/>
</dbReference>
<evidence type="ECO:0000256" key="3">
    <source>
        <dbReference type="ARBA" id="ARBA00004906"/>
    </source>
</evidence>
<proteinExistence type="inferred from homology"/>
<keyword evidence="6 15" id="KW-0812">Transmembrane</keyword>
<comment type="caution">
    <text evidence="18">The sequence shown here is derived from an EMBL/GenBank/DDBJ whole genome shotgun (WGS) entry which is preliminary data.</text>
</comment>
<name>A0AAN9QWW5_PHACN</name>
<keyword evidence="10" id="KW-0862">Zinc</keyword>
<dbReference type="PANTHER" id="PTHR14155">
    <property type="entry name" value="RING FINGER DOMAIN-CONTAINING"/>
    <property type="match status" value="1"/>
</dbReference>
<evidence type="ECO:0000256" key="5">
    <source>
        <dbReference type="ARBA" id="ARBA00022679"/>
    </source>
</evidence>
<dbReference type="SUPFAM" id="SSF57850">
    <property type="entry name" value="RING/U-box"/>
    <property type="match status" value="1"/>
</dbReference>
<dbReference type="EC" id="2.3.2.27" evidence="4"/>
<evidence type="ECO:0000256" key="9">
    <source>
        <dbReference type="ARBA" id="ARBA00022786"/>
    </source>
</evidence>
<dbReference type="GO" id="GO:0016020">
    <property type="term" value="C:membrane"/>
    <property type="evidence" value="ECO:0007669"/>
    <property type="project" value="UniProtKB-SubCell"/>
</dbReference>
<keyword evidence="19" id="KW-1185">Reference proteome</keyword>
<comment type="similarity">
    <text evidence="13">Belongs to the RING-type zinc finger family. ATL subfamily.</text>
</comment>
<dbReference type="Proteomes" id="UP001374584">
    <property type="component" value="Unassembled WGS sequence"/>
</dbReference>
<evidence type="ECO:0000256" key="11">
    <source>
        <dbReference type="ARBA" id="ARBA00022989"/>
    </source>
</evidence>
<dbReference type="FunFam" id="3.30.40.10:FF:000187">
    <property type="entry name" value="E3 ubiquitin-protein ligase ATL6"/>
    <property type="match status" value="1"/>
</dbReference>
<evidence type="ECO:0000256" key="12">
    <source>
        <dbReference type="ARBA" id="ARBA00023136"/>
    </source>
</evidence>
<evidence type="ECO:0000256" key="13">
    <source>
        <dbReference type="ARBA" id="ARBA00024209"/>
    </source>
</evidence>
<feature type="domain" description="RING-type" evidence="17">
    <location>
        <begin position="177"/>
        <end position="219"/>
    </location>
</feature>
<evidence type="ECO:0000256" key="6">
    <source>
        <dbReference type="ARBA" id="ARBA00022692"/>
    </source>
</evidence>
<keyword evidence="12 15" id="KW-0472">Membrane</keyword>
<dbReference type="PROSITE" id="PS50089">
    <property type="entry name" value="ZF_RING_2"/>
    <property type="match status" value="1"/>
</dbReference>
<dbReference type="InterPro" id="IPR013083">
    <property type="entry name" value="Znf_RING/FYVE/PHD"/>
</dbReference>
<dbReference type="InterPro" id="IPR053238">
    <property type="entry name" value="RING-H2_zinc_finger"/>
</dbReference>
<dbReference type="AlphaFoldDB" id="A0AAN9QWW5"/>
<dbReference type="Pfam" id="PF13639">
    <property type="entry name" value="zf-RING_2"/>
    <property type="match status" value="1"/>
</dbReference>
<evidence type="ECO:0000256" key="15">
    <source>
        <dbReference type="SAM" id="Phobius"/>
    </source>
</evidence>
<organism evidence="18 19">
    <name type="scientific">Phaseolus coccineus</name>
    <name type="common">Scarlet runner bean</name>
    <name type="synonym">Phaseolus multiflorus</name>
    <dbReference type="NCBI Taxonomy" id="3886"/>
    <lineage>
        <taxon>Eukaryota</taxon>
        <taxon>Viridiplantae</taxon>
        <taxon>Streptophyta</taxon>
        <taxon>Embryophyta</taxon>
        <taxon>Tracheophyta</taxon>
        <taxon>Spermatophyta</taxon>
        <taxon>Magnoliopsida</taxon>
        <taxon>eudicotyledons</taxon>
        <taxon>Gunneridae</taxon>
        <taxon>Pentapetalae</taxon>
        <taxon>rosids</taxon>
        <taxon>fabids</taxon>
        <taxon>Fabales</taxon>
        <taxon>Fabaceae</taxon>
        <taxon>Papilionoideae</taxon>
        <taxon>50 kb inversion clade</taxon>
        <taxon>NPAAA clade</taxon>
        <taxon>indigoferoid/millettioid clade</taxon>
        <taxon>Phaseoleae</taxon>
        <taxon>Phaseolus</taxon>
    </lineage>
</organism>
<evidence type="ECO:0000256" key="10">
    <source>
        <dbReference type="ARBA" id="ARBA00022833"/>
    </source>
</evidence>
<evidence type="ECO:0000259" key="17">
    <source>
        <dbReference type="PROSITE" id="PS50089"/>
    </source>
</evidence>
<comment type="catalytic activity">
    <reaction evidence="1">
        <text>S-ubiquitinyl-[E2 ubiquitin-conjugating enzyme]-L-cysteine + [acceptor protein]-L-lysine = [E2 ubiquitin-conjugating enzyme]-L-cysteine + N(6)-ubiquitinyl-[acceptor protein]-L-lysine.</text>
        <dbReference type="EC" id="2.3.2.27"/>
    </reaction>
</comment>
<evidence type="ECO:0000256" key="4">
    <source>
        <dbReference type="ARBA" id="ARBA00012483"/>
    </source>
</evidence>
<feature type="transmembrane region" description="Helical" evidence="15">
    <location>
        <begin position="92"/>
        <end position="114"/>
    </location>
</feature>
<dbReference type="Gene3D" id="3.30.40.10">
    <property type="entry name" value="Zinc/RING finger domain, C3HC4 (zinc finger)"/>
    <property type="match status" value="1"/>
</dbReference>
<dbReference type="PANTHER" id="PTHR14155:SF521">
    <property type="entry name" value="RING-H2 FINGER PROTEIN ATL30"/>
    <property type="match status" value="1"/>
</dbReference>